<keyword evidence="1" id="KW-0812">Transmembrane</keyword>
<evidence type="ECO:0000256" key="1">
    <source>
        <dbReference type="SAM" id="Phobius"/>
    </source>
</evidence>
<dbReference type="EMBL" id="QGKS01000186">
    <property type="protein sequence ID" value="PWR15403.1"/>
    <property type="molecule type" value="Genomic_DNA"/>
</dbReference>
<organism evidence="2 3">
    <name type="scientific">Micromonospora sicca</name>
    <dbReference type="NCBI Taxonomy" id="2202420"/>
    <lineage>
        <taxon>Bacteria</taxon>
        <taxon>Bacillati</taxon>
        <taxon>Actinomycetota</taxon>
        <taxon>Actinomycetes</taxon>
        <taxon>Micromonosporales</taxon>
        <taxon>Micromonosporaceae</taxon>
        <taxon>Micromonospora</taxon>
    </lineage>
</organism>
<name>A0A317DRD7_9ACTN</name>
<accession>A0A317DRD7</accession>
<feature type="transmembrane region" description="Helical" evidence="1">
    <location>
        <begin position="20"/>
        <end position="38"/>
    </location>
</feature>
<gene>
    <name evidence="2" type="ORF">DKT69_11140</name>
</gene>
<keyword evidence="1" id="KW-0472">Membrane</keyword>
<feature type="transmembrane region" description="Helical" evidence="1">
    <location>
        <begin position="121"/>
        <end position="139"/>
    </location>
</feature>
<dbReference type="Proteomes" id="UP000246050">
    <property type="component" value="Unassembled WGS sequence"/>
</dbReference>
<reference evidence="2 3" key="1">
    <citation type="submission" date="2018-05" db="EMBL/GenBank/DDBJ databases">
        <title>Micromonosporas from Atacama Desert.</title>
        <authorList>
            <person name="Carro L."/>
            <person name="Golinska P."/>
            <person name="Klenk H.-P."/>
            <person name="Goodfellow M."/>
        </authorList>
    </citation>
    <scope>NUCLEOTIDE SEQUENCE [LARGE SCALE GENOMIC DNA]</scope>
    <source>
        <strain evidence="2 3">4G51</strain>
    </source>
</reference>
<feature type="transmembrane region" description="Helical" evidence="1">
    <location>
        <begin position="44"/>
        <end position="64"/>
    </location>
</feature>
<evidence type="ECO:0000313" key="3">
    <source>
        <dbReference type="Proteomes" id="UP000246050"/>
    </source>
</evidence>
<proteinExistence type="predicted"/>
<keyword evidence="1" id="KW-1133">Transmembrane helix</keyword>
<sequence>MVTGMIGKVLAATVRHRHTVLMLGLLVAGGNAVAVGFAPSLGQLLFFPLLFLAVALLVLAILSWQTRPAYFVVQPQIPAFGTPVPAWKVFLPLCSLAPFSAEVGALMRSARQGTPWTPESILLPVSWLLLVALLVVEAWRGYGPQLRPHGVQQRTVLGSLIVPWEALPVAQTPLPVGPPSTLWLAYAQPQLVRRRGIPWSRHALRTDNVDAWFLAAAIRHYVCHPDRRAAVGSHEEYQRLLAELPGRER</sequence>
<feature type="transmembrane region" description="Helical" evidence="1">
    <location>
        <begin position="85"/>
        <end position="101"/>
    </location>
</feature>
<comment type="caution">
    <text evidence="2">The sequence shown here is derived from an EMBL/GenBank/DDBJ whole genome shotgun (WGS) entry which is preliminary data.</text>
</comment>
<evidence type="ECO:0000313" key="2">
    <source>
        <dbReference type="EMBL" id="PWR15403.1"/>
    </source>
</evidence>
<protein>
    <submittedName>
        <fullName evidence="2">Uncharacterized protein</fullName>
    </submittedName>
</protein>
<dbReference type="AlphaFoldDB" id="A0A317DRD7"/>